<evidence type="ECO:0000313" key="1">
    <source>
        <dbReference type="EMBL" id="ESA13251.1"/>
    </source>
</evidence>
<reference evidence="1" key="1">
    <citation type="submission" date="2013-07" db="EMBL/GenBank/DDBJ databases">
        <title>The genome of an arbuscular mycorrhizal fungus provides insights into the evolution of the oldest plant symbiosis.</title>
        <authorList>
            <consortium name="DOE Joint Genome Institute"/>
            <person name="Tisserant E."/>
            <person name="Malbreil M."/>
            <person name="Kuo A."/>
            <person name="Kohler A."/>
            <person name="Symeonidi A."/>
            <person name="Balestrini R."/>
            <person name="Charron P."/>
            <person name="Duensing N."/>
            <person name="Frei-dit-Frey N."/>
            <person name="Gianinazzi-Pearson V."/>
            <person name="Gilbert B."/>
            <person name="Handa Y."/>
            <person name="Hijri M."/>
            <person name="Kaul R."/>
            <person name="Kawaguchi M."/>
            <person name="Krajinski F."/>
            <person name="Lammers P."/>
            <person name="Lapierre D."/>
            <person name="Masclaux F.G."/>
            <person name="Murat C."/>
            <person name="Morin E."/>
            <person name="Ndikumana S."/>
            <person name="Pagni M."/>
            <person name="Petitpierre D."/>
            <person name="Requena N."/>
            <person name="Rosikiewicz P."/>
            <person name="Riley R."/>
            <person name="Saito K."/>
            <person name="San Clemente H."/>
            <person name="Shapiro H."/>
            <person name="van Tuinen D."/>
            <person name="Becard G."/>
            <person name="Bonfante P."/>
            <person name="Paszkowski U."/>
            <person name="Shachar-Hill Y."/>
            <person name="Young J.P."/>
            <person name="Sanders I.R."/>
            <person name="Henrissat B."/>
            <person name="Rensing S.A."/>
            <person name="Grigoriev I.V."/>
            <person name="Corradi N."/>
            <person name="Roux C."/>
            <person name="Martin F."/>
        </authorList>
    </citation>
    <scope>NUCLEOTIDE SEQUENCE</scope>
    <source>
        <strain evidence="1">DAOM 197198</strain>
    </source>
</reference>
<accession>U9UC98</accession>
<protein>
    <submittedName>
        <fullName evidence="1">Uncharacterized protein</fullName>
    </submittedName>
</protein>
<proteinExistence type="predicted"/>
<dbReference type="VEuPathDB" id="FungiDB:RhiirFUN_022507"/>
<organism evidence="1">
    <name type="scientific">Rhizophagus irregularis (strain DAOM 181602 / DAOM 197198 / MUCL 43194)</name>
    <name type="common">Arbuscular mycorrhizal fungus</name>
    <name type="synonym">Glomus intraradices</name>
    <dbReference type="NCBI Taxonomy" id="747089"/>
    <lineage>
        <taxon>Eukaryota</taxon>
        <taxon>Fungi</taxon>
        <taxon>Fungi incertae sedis</taxon>
        <taxon>Mucoromycota</taxon>
        <taxon>Glomeromycotina</taxon>
        <taxon>Glomeromycetes</taxon>
        <taxon>Glomerales</taxon>
        <taxon>Glomeraceae</taxon>
        <taxon>Rhizophagus</taxon>
    </lineage>
</organism>
<dbReference type="AlphaFoldDB" id="U9UC98"/>
<dbReference type="EMBL" id="KI284086">
    <property type="protein sequence ID" value="ESA13251.1"/>
    <property type="molecule type" value="Genomic_DNA"/>
</dbReference>
<sequence>MATLMRKSGVSLSSRPRSTFLSKKSLITDISLTNSLSNYTISTLKYLIMSKLTTKSSTTNSRSTTTLIRKIVKTVGSCEKTYGKEIRMMNKNMDSELGFGLIAKKFDLLYNKISVKDKEIAVINREITVINRKNSAIKGNIGEKIQMLKVKIDLFYLTNSKKEGGGVIWNRNRFHH</sequence>
<name>U9UC98_RHIID</name>
<gene>
    <name evidence="1" type="ORF">GLOINDRAFT_26241</name>
</gene>
<dbReference type="HOGENOM" id="CLU_1525966_0_0_1"/>